<evidence type="ECO:0000313" key="2">
    <source>
        <dbReference type="EMBL" id="PJE78092.1"/>
    </source>
</evidence>
<feature type="region of interest" description="Disordered" evidence="1">
    <location>
        <begin position="33"/>
        <end position="61"/>
    </location>
</feature>
<sequence length="137" mass="15380">MQENLNLLPETARALYNNSTIRQLRERLSAKLSKLETKNTSRPTTGTTRPSVPEAGPSKPVMTQKRKAVAMALSSPSDEDILPPIVQKPKKQKCQKKKESLSELLKENQRAYNKFITKKIPKLLKVFGVSDTDSDSE</sequence>
<dbReference type="AlphaFoldDB" id="A0A2H9T4F8"/>
<reference evidence="2" key="1">
    <citation type="journal article" date="2017" name="Appl. Environ. Microbiol.">
        <title>Molecular characterization of an Endozoicomonas-like organism causing infection in king scallop Pecten maximus L.</title>
        <authorList>
            <person name="Cano I."/>
            <person name="van Aerle R."/>
            <person name="Ross S."/>
            <person name="Verner-Jeffreys D.W."/>
            <person name="Paley R.K."/>
            <person name="Rimmer G."/>
            <person name="Ryder D."/>
            <person name="Hooper P."/>
            <person name="Stone D."/>
            <person name="Feist S.W."/>
        </authorList>
    </citation>
    <scope>NUCLEOTIDE SEQUENCE</scope>
</reference>
<dbReference type="EMBL" id="NSIT01000266">
    <property type="protein sequence ID" value="PJE78092.1"/>
    <property type="molecule type" value="Genomic_DNA"/>
</dbReference>
<accession>A0A2H9T4F8</accession>
<organism evidence="2">
    <name type="scientific">invertebrate metagenome</name>
    <dbReference type="NCBI Taxonomy" id="1711999"/>
    <lineage>
        <taxon>unclassified sequences</taxon>
        <taxon>metagenomes</taxon>
        <taxon>organismal metagenomes</taxon>
    </lineage>
</organism>
<proteinExistence type="predicted"/>
<feature type="compositionally biased region" description="Low complexity" evidence="1">
    <location>
        <begin position="40"/>
        <end position="51"/>
    </location>
</feature>
<name>A0A2H9T4F8_9ZZZZ</name>
<evidence type="ECO:0000256" key="1">
    <source>
        <dbReference type="SAM" id="MobiDB-lite"/>
    </source>
</evidence>
<protein>
    <submittedName>
        <fullName evidence="2">Uncharacterized protein</fullName>
    </submittedName>
</protein>
<comment type="caution">
    <text evidence="2">The sequence shown here is derived from an EMBL/GenBank/DDBJ whole genome shotgun (WGS) entry which is preliminary data.</text>
</comment>
<gene>
    <name evidence="2" type="ORF">CI610_02975</name>
</gene>